<dbReference type="Proteomes" id="UP000288216">
    <property type="component" value="Unassembled WGS sequence"/>
</dbReference>
<name>A0A401NGS7_SCYTO</name>
<evidence type="ECO:0000256" key="11">
    <source>
        <dbReference type="ARBA" id="ARBA00023242"/>
    </source>
</evidence>
<evidence type="ECO:0000256" key="4">
    <source>
        <dbReference type="ARBA" id="ARBA00022490"/>
    </source>
</evidence>
<dbReference type="Gene3D" id="3.30.1600.10">
    <property type="entry name" value="SIR2/SIRT2 'Small Domain"/>
    <property type="match status" value="1"/>
</dbReference>
<comment type="catalytic activity">
    <reaction evidence="12">
        <text>N(6)-glutaryl-L-lysyl-[protein] + NAD(+) + H2O = 2''-O-glutaryl-ADP-D-ribose + nicotinamide + L-lysyl-[protein]</text>
        <dbReference type="Rhea" id="RHEA:47664"/>
        <dbReference type="Rhea" id="RHEA-COMP:9752"/>
        <dbReference type="Rhea" id="RHEA-COMP:11875"/>
        <dbReference type="ChEBI" id="CHEBI:15377"/>
        <dbReference type="ChEBI" id="CHEBI:17154"/>
        <dbReference type="ChEBI" id="CHEBI:29969"/>
        <dbReference type="ChEBI" id="CHEBI:57540"/>
        <dbReference type="ChEBI" id="CHEBI:87828"/>
        <dbReference type="ChEBI" id="CHEBI:87829"/>
    </reaction>
</comment>
<keyword evidence="6 13" id="KW-0479">Metal-binding</keyword>
<feature type="region of interest" description="Disordered" evidence="14">
    <location>
        <begin position="354"/>
        <end position="402"/>
    </location>
</feature>
<dbReference type="InterPro" id="IPR029035">
    <property type="entry name" value="DHS-like_NAD/FAD-binding_dom"/>
</dbReference>
<dbReference type="AlphaFoldDB" id="A0A401NGS7"/>
<evidence type="ECO:0000256" key="13">
    <source>
        <dbReference type="PROSITE-ProRule" id="PRU00236"/>
    </source>
</evidence>
<evidence type="ECO:0000256" key="12">
    <source>
        <dbReference type="ARBA" id="ARBA00050628"/>
    </source>
</evidence>
<dbReference type="SUPFAM" id="SSF52467">
    <property type="entry name" value="DHS-like NAD/FAD-binding domain"/>
    <property type="match status" value="1"/>
</dbReference>
<evidence type="ECO:0000256" key="7">
    <source>
        <dbReference type="ARBA" id="ARBA00022833"/>
    </source>
</evidence>
<evidence type="ECO:0000313" key="16">
    <source>
        <dbReference type="EMBL" id="GCB60075.1"/>
    </source>
</evidence>
<evidence type="ECO:0000256" key="14">
    <source>
        <dbReference type="SAM" id="MobiDB-lite"/>
    </source>
</evidence>
<organism evidence="16 17">
    <name type="scientific">Scyliorhinus torazame</name>
    <name type="common">Cloudy catshark</name>
    <name type="synonym">Catulus torazame</name>
    <dbReference type="NCBI Taxonomy" id="75743"/>
    <lineage>
        <taxon>Eukaryota</taxon>
        <taxon>Metazoa</taxon>
        <taxon>Chordata</taxon>
        <taxon>Craniata</taxon>
        <taxon>Vertebrata</taxon>
        <taxon>Chondrichthyes</taxon>
        <taxon>Elasmobranchii</taxon>
        <taxon>Galeomorphii</taxon>
        <taxon>Galeoidea</taxon>
        <taxon>Carcharhiniformes</taxon>
        <taxon>Scyliorhinidae</taxon>
        <taxon>Scyliorhinus</taxon>
    </lineage>
</organism>
<keyword evidence="5" id="KW-0808">Transferase</keyword>
<dbReference type="PROSITE" id="PS50305">
    <property type="entry name" value="SIRTUIN"/>
    <property type="match status" value="1"/>
</dbReference>
<dbReference type="OMA" id="IRTKPEY"/>
<feature type="domain" description="Deacetylase sirtuin-type" evidence="15">
    <location>
        <begin position="53"/>
        <end position="327"/>
    </location>
</feature>
<dbReference type="GO" id="GO:0005730">
    <property type="term" value="C:nucleolus"/>
    <property type="evidence" value="ECO:0007669"/>
    <property type="project" value="TreeGrafter"/>
</dbReference>
<feature type="binding site" evidence="13">
    <location>
        <position position="232"/>
    </location>
    <ligand>
        <name>Zn(2+)</name>
        <dbReference type="ChEBI" id="CHEBI:29105"/>
    </ligand>
</feature>
<gene>
    <name evidence="16" type="ORF">scyTo_0009107</name>
</gene>
<evidence type="ECO:0000256" key="3">
    <source>
        <dbReference type="ARBA" id="ARBA00004514"/>
    </source>
</evidence>
<feature type="binding site" evidence="13">
    <location>
        <position position="227"/>
    </location>
    <ligand>
        <name>Zn(2+)</name>
        <dbReference type="ChEBI" id="CHEBI:29105"/>
    </ligand>
</feature>
<evidence type="ECO:0000259" key="15">
    <source>
        <dbReference type="PROSITE" id="PS50305"/>
    </source>
</evidence>
<dbReference type="FunFam" id="3.30.1600.10:FF:000005">
    <property type="entry name" value="NAD-dependent protein deacylase sirtuin-5, mitochondrial"/>
    <property type="match status" value="1"/>
</dbReference>
<dbReference type="GO" id="GO:0005829">
    <property type="term" value="C:cytosol"/>
    <property type="evidence" value="ECO:0007669"/>
    <property type="project" value="UniProtKB-SubCell"/>
</dbReference>
<dbReference type="PANTHER" id="PTHR32337:SF2">
    <property type="entry name" value="NUCLEOLAR PROTEIN 7"/>
    <property type="match status" value="1"/>
</dbReference>
<evidence type="ECO:0000256" key="1">
    <source>
        <dbReference type="ARBA" id="ARBA00004123"/>
    </source>
</evidence>
<dbReference type="GO" id="GO:0036054">
    <property type="term" value="F:protein-malonyllysine demalonylase activity"/>
    <property type="evidence" value="ECO:0007669"/>
    <property type="project" value="InterPro"/>
</dbReference>
<comment type="caution">
    <text evidence="16">The sequence shown here is derived from an EMBL/GenBank/DDBJ whole genome shotgun (WGS) entry which is preliminary data.</text>
</comment>
<dbReference type="OrthoDB" id="424302at2759"/>
<feature type="compositionally biased region" description="Acidic residues" evidence="14">
    <location>
        <begin position="384"/>
        <end position="402"/>
    </location>
</feature>
<proteinExistence type="inferred from homology"/>
<dbReference type="PANTHER" id="PTHR32337">
    <property type="entry name" value="NUCLEOLAR PROTEIN 7"/>
    <property type="match status" value="1"/>
</dbReference>
<keyword evidence="4" id="KW-0963">Cytoplasm</keyword>
<dbReference type="EMBL" id="BFAA01003630">
    <property type="protein sequence ID" value="GCB60075.1"/>
    <property type="molecule type" value="Genomic_DNA"/>
</dbReference>
<keyword evidence="17" id="KW-1185">Reference proteome</keyword>
<dbReference type="GO" id="GO:0003723">
    <property type="term" value="F:RNA binding"/>
    <property type="evidence" value="ECO:0007669"/>
    <property type="project" value="TreeGrafter"/>
</dbReference>
<accession>A0A401NGS7</accession>
<feature type="binding site" evidence="13">
    <location>
        <position position="189"/>
    </location>
    <ligand>
        <name>Zn(2+)</name>
        <dbReference type="ChEBI" id="CHEBI:29105"/>
    </ligand>
</feature>
<evidence type="ECO:0000313" key="17">
    <source>
        <dbReference type="Proteomes" id="UP000288216"/>
    </source>
</evidence>
<dbReference type="HAMAP" id="MF_01121">
    <property type="entry name" value="Sirtuin_ClassIII"/>
    <property type="match status" value="1"/>
</dbReference>
<dbReference type="InterPro" id="IPR026590">
    <property type="entry name" value="Ssirtuin_cat_dom"/>
</dbReference>
<dbReference type="GO" id="GO:0005739">
    <property type="term" value="C:mitochondrion"/>
    <property type="evidence" value="ECO:0007669"/>
    <property type="project" value="UniProtKB-SubCell"/>
</dbReference>
<evidence type="ECO:0000256" key="6">
    <source>
        <dbReference type="ARBA" id="ARBA00022723"/>
    </source>
</evidence>
<dbReference type="Pfam" id="PF02146">
    <property type="entry name" value="SIR2"/>
    <property type="match status" value="1"/>
</dbReference>
<evidence type="ECO:0000256" key="5">
    <source>
        <dbReference type="ARBA" id="ARBA00022679"/>
    </source>
</evidence>
<dbReference type="CDD" id="cd01412">
    <property type="entry name" value="SIRT5_Af1_CobB"/>
    <property type="match status" value="1"/>
</dbReference>
<dbReference type="GO" id="GO:0036055">
    <property type="term" value="F:protein-succinyllysine desuccinylase activity"/>
    <property type="evidence" value="ECO:0007669"/>
    <property type="project" value="InterPro"/>
</dbReference>
<comment type="subcellular location">
    <subcellularLocation>
        <location evidence="3">Cytoplasm</location>
        <location evidence="3">Cytosol</location>
    </subcellularLocation>
    <subcellularLocation>
        <location evidence="2">Mitochondrion</location>
    </subcellularLocation>
    <subcellularLocation>
        <location evidence="1">Nucleus</location>
    </subcellularLocation>
</comment>
<dbReference type="GO" id="GO:0046872">
    <property type="term" value="F:metal ion binding"/>
    <property type="evidence" value="ECO:0007669"/>
    <property type="project" value="UniProtKB-KW"/>
</dbReference>
<sequence length="402" mass="44628">LPLCAALPAASVQAQNQPVIAMILLQFNARKLFSQVGHCLKRPSKLQLTQIEMSRQSSDLAEFREVFAKAKHITILTGAGASAESGVPTFRGAGGFWRKWQAQDLATPEAFSRNPSRVWEFYHYRRELMLSKKPNSAHIAIAECEARLSKQGRKVVVITQNIDELHKRAGSKDIYEIHGSLFKTRCTNCKHVAENYRSPICPALAGKGAPDPNSDDAKIPVEHLPRCEKSGCNGLLRPHVVWFGETLDSDILMEVNNELEICDLCLLVGTSSIVYPAALFAPQVAARGVPVAEFNTVITEATTQFRFYFQGPCGTTLPPALARHENKALLKEKRKRKEQLFKEQKKRKLLPDSILEEITSVPEKSDQAPDSSKEGEVCDSVQQSEEDSGLEEDVEDCVDTSQ</sequence>
<dbReference type="Gene3D" id="3.40.50.1220">
    <property type="entry name" value="TPP-binding domain"/>
    <property type="match status" value="1"/>
</dbReference>
<evidence type="ECO:0000256" key="10">
    <source>
        <dbReference type="ARBA" id="ARBA00023128"/>
    </source>
</evidence>
<evidence type="ECO:0000256" key="8">
    <source>
        <dbReference type="ARBA" id="ARBA00022946"/>
    </source>
</evidence>
<feature type="binding site" evidence="13">
    <location>
        <position position="186"/>
    </location>
    <ligand>
        <name>Zn(2+)</name>
        <dbReference type="ChEBI" id="CHEBI:29105"/>
    </ligand>
</feature>
<feature type="active site" description="Proton acceptor" evidence="13">
    <location>
        <position position="178"/>
    </location>
</feature>
<keyword evidence="8" id="KW-0809">Transit peptide</keyword>
<feature type="non-terminal residue" evidence="16">
    <location>
        <position position="1"/>
    </location>
</feature>
<evidence type="ECO:0000256" key="2">
    <source>
        <dbReference type="ARBA" id="ARBA00004173"/>
    </source>
</evidence>
<dbReference type="InterPro" id="IPR026591">
    <property type="entry name" value="Sirtuin_cat_small_dom_sf"/>
</dbReference>
<reference evidence="16 17" key="1">
    <citation type="journal article" date="2018" name="Nat. Ecol. Evol.">
        <title>Shark genomes provide insights into elasmobranch evolution and the origin of vertebrates.</title>
        <authorList>
            <person name="Hara Y"/>
            <person name="Yamaguchi K"/>
            <person name="Onimaru K"/>
            <person name="Kadota M"/>
            <person name="Koyanagi M"/>
            <person name="Keeley SD"/>
            <person name="Tatsumi K"/>
            <person name="Tanaka K"/>
            <person name="Motone F"/>
            <person name="Kageyama Y"/>
            <person name="Nozu R"/>
            <person name="Adachi N"/>
            <person name="Nishimura O"/>
            <person name="Nakagawa R"/>
            <person name="Tanegashima C"/>
            <person name="Kiyatake I"/>
            <person name="Matsumoto R"/>
            <person name="Murakumo K"/>
            <person name="Nishida K"/>
            <person name="Terakita A"/>
            <person name="Kuratani S"/>
            <person name="Sato K"/>
            <person name="Hyodo S Kuraku.S."/>
        </authorList>
    </citation>
    <scope>NUCLEOTIDE SEQUENCE [LARGE SCALE GENOMIC DNA]</scope>
</reference>
<dbReference type="InterPro" id="IPR003000">
    <property type="entry name" value="Sirtuin"/>
</dbReference>
<dbReference type="InterPro" id="IPR027546">
    <property type="entry name" value="Sirtuin_class_III"/>
</dbReference>
<protein>
    <recommendedName>
        <fullName evidence="15">Deacetylase sirtuin-type domain-containing protein</fullName>
    </recommendedName>
</protein>
<evidence type="ECO:0000256" key="9">
    <source>
        <dbReference type="ARBA" id="ARBA00023027"/>
    </source>
</evidence>
<keyword evidence="7 13" id="KW-0862">Zinc</keyword>
<dbReference type="STRING" id="75743.A0A401NGS7"/>
<keyword evidence="11" id="KW-0539">Nucleus</keyword>
<keyword evidence="9" id="KW-0520">NAD</keyword>
<feature type="compositionally biased region" description="Basic and acidic residues" evidence="14">
    <location>
        <begin position="363"/>
        <end position="376"/>
    </location>
</feature>
<keyword evidence="10" id="KW-0496">Mitochondrion</keyword>
<dbReference type="GO" id="GO:0070403">
    <property type="term" value="F:NAD+ binding"/>
    <property type="evidence" value="ECO:0007669"/>
    <property type="project" value="InterPro"/>
</dbReference>